<evidence type="ECO:0000313" key="1">
    <source>
        <dbReference type="EMBL" id="MDY3559822.1"/>
    </source>
</evidence>
<accession>A0ABU5EX07</accession>
<protein>
    <recommendedName>
        <fullName evidence="3">SMI1/KNR4 family protein</fullName>
    </recommendedName>
</protein>
<comment type="caution">
    <text evidence="1">The sequence shown here is derived from an EMBL/GenBank/DDBJ whole genome shotgun (WGS) entry which is preliminary data.</text>
</comment>
<name>A0ABU5EX07_9BACT</name>
<organism evidence="1 2">
    <name type="scientific">Gemmata algarum</name>
    <dbReference type="NCBI Taxonomy" id="2975278"/>
    <lineage>
        <taxon>Bacteria</taxon>
        <taxon>Pseudomonadati</taxon>
        <taxon>Planctomycetota</taxon>
        <taxon>Planctomycetia</taxon>
        <taxon>Gemmatales</taxon>
        <taxon>Gemmataceae</taxon>
        <taxon>Gemmata</taxon>
    </lineage>
</organism>
<dbReference type="Proteomes" id="UP001272242">
    <property type="component" value="Unassembled WGS sequence"/>
</dbReference>
<dbReference type="RefSeq" id="WP_320686514.1">
    <property type="nucleotide sequence ID" value="NZ_JAXBLV010000144.1"/>
</dbReference>
<dbReference type="EMBL" id="JAXBLV010000144">
    <property type="protein sequence ID" value="MDY3559822.1"/>
    <property type="molecule type" value="Genomic_DNA"/>
</dbReference>
<gene>
    <name evidence="1" type="ORF">R5W23_000994</name>
</gene>
<evidence type="ECO:0000313" key="2">
    <source>
        <dbReference type="Proteomes" id="UP001272242"/>
    </source>
</evidence>
<keyword evidence="2" id="KW-1185">Reference proteome</keyword>
<sequence length="234" mass="26087">MTESEWLTSSDPGELTIYVYDLKAHPRKLRLLSCGYCYRIWHLLAFPGSRELLELVDRFADELVEPEPLAAARAEHVALLSDARRDMEGADRYAAEAVAITALRKIETSADGTEVPWLVSNYAAHAAKKAEAPDDGDLASTIELREYRAMCDLIRDIFGNPFRPVTFAPEWRTATATALAHQMYDARDFGAMPILADALQDAGCDSDDILSHCRNPEQVHVRGCWVVDLVLGKH</sequence>
<proteinExistence type="predicted"/>
<reference evidence="2" key="1">
    <citation type="journal article" date="2023" name="Mar. Drugs">
        <title>Gemmata algarum, a Novel Planctomycete Isolated from an Algal Mat, Displays Antimicrobial Activity.</title>
        <authorList>
            <person name="Kumar G."/>
            <person name="Kallscheuer N."/>
            <person name="Kashif M."/>
            <person name="Ahamad S."/>
            <person name="Jagadeeshwari U."/>
            <person name="Pannikurungottu S."/>
            <person name="Haufschild T."/>
            <person name="Kabuu M."/>
            <person name="Sasikala C."/>
            <person name="Jogler C."/>
            <person name="Ramana C."/>
        </authorList>
    </citation>
    <scope>NUCLEOTIDE SEQUENCE [LARGE SCALE GENOMIC DNA]</scope>
    <source>
        <strain evidence="2">JC673</strain>
    </source>
</reference>
<evidence type="ECO:0008006" key="3">
    <source>
        <dbReference type="Google" id="ProtNLM"/>
    </source>
</evidence>